<accession>A0AAV9VEY3</accession>
<evidence type="ECO:0000313" key="2">
    <source>
        <dbReference type="Proteomes" id="UP001373714"/>
    </source>
</evidence>
<evidence type="ECO:0000313" key="1">
    <source>
        <dbReference type="EMBL" id="KAK6360384.1"/>
    </source>
</evidence>
<sequence length="73" mass="8868">MFEEWRWVWLYVQEWLESDEVLTVKVTLKFNRRFFFCQAISTNDTPGEWAQHTCTLANWLLSAFEVRAEVHLN</sequence>
<dbReference type="EMBL" id="JAVHNS010000003">
    <property type="protein sequence ID" value="KAK6360384.1"/>
    <property type="molecule type" value="Genomic_DNA"/>
</dbReference>
<protein>
    <submittedName>
        <fullName evidence="1">Uncharacterized protein</fullName>
    </submittedName>
</protein>
<name>A0AAV9VEY3_9PEZI</name>
<organism evidence="1 2">
    <name type="scientific">Orbilia blumenaviensis</name>
    <dbReference type="NCBI Taxonomy" id="1796055"/>
    <lineage>
        <taxon>Eukaryota</taxon>
        <taxon>Fungi</taxon>
        <taxon>Dikarya</taxon>
        <taxon>Ascomycota</taxon>
        <taxon>Pezizomycotina</taxon>
        <taxon>Orbiliomycetes</taxon>
        <taxon>Orbiliales</taxon>
        <taxon>Orbiliaceae</taxon>
        <taxon>Orbilia</taxon>
    </lineage>
</organism>
<proteinExistence type="predicted"/>
<gene>
    <name evidence="1" type="ORF">TWF730_006526</name>
</gene>
<dbReference type="AlphaFoldDB" id="A0AAV9VEY3"/>
<dbReference type="Proteomes" id="UP001373714">
    <property type="component" value="Unassembled WGS sequence"/>
</dbReference>
<reference evidence="1 2" key="1">
    <citation type="submission" date="2019-10" db="EMBL/GenBank/DDBJ databases">
        <authorList>
            <person name="Palmer J.M."/>
        </authorList>
    </citation>
    <scope>NUCLEOTIDE SEQUENCE [LARGE SCALE GENOMIC DNA]</scope>
    <source>
        <strain evidence="1 2">TWF730</strain>
    </source>
</reference>
<comment type="caution">
    <text evidence="1">The sequence shown here is derived from an EMBL/GenBank/DDBJ whole genome shotgun (WGS) entry which is preliminary data.</text>
</comment>
<keyword evidence="2" id="KW-1185">Reference proteome</keyword>